<evidence type="ECO:0000313" key="3">
    <source>
        <dbReference type="Proteomes" id="UP000017836"/>
    </source>
</evidence>
<dbReference type="Gramene" id="ERN04101">
    <property type="protein sequence ID" value="ERN04101"/>
    <property type="gene ID" value="AMTR_s00077p00022100"/>
</dbReference>
<dbReference type="PANTHER" id="PTHR35740:SF1">
    <property type="entry name" value="OS12G0111700 PROTEIN"/>
    <property type="match status" value="1"/>
</dbReference>
<keyword evidence="3" id="KW-1185">Reference proteome</keyword>
<dbReference type="HOGENOM" id="CLU_1172075_0_0_1"/>
<protein>
    <submittedName>
        <fullName evidence="2">Uncharacterized protein</fullName>
    </submittedName>
</protein>
<dbReference type="OrthoDB" id="1903589at2759"/>
<feature type="compositionally biased region" description="Polar residues" evidence="1">
    <location>
        <begin position="101"/>
        <end position="111"/>
    </location>
</feature>
<feature type="region of interest" description="Disordered" evidence="1">
    <location>
        <begin position="22"/>
        <end position="134"/>
    </location>
</feature>
<sequence>MEIERTKLKRKPLVDCTNTLSRASSAIKESCSKPILANPKKFDSKTSGKNPNKYCPKTSGKNPKNDDSKTSVGNPRKHDSKTSGGNPRKHDSKTSEESPNKYETSTGSSDAASWKIQSFGHPTPCPRISTETDLPGCESIDQDVVPKCKSFKRKNGELLPASCPPIGGIARFWKKLGKQVCEAGPSKVQTDEPVQEKKKRWYSMPELLSRDFIEEQRAKFAEIDAFELEEEVASESE</sequence>
<dbReference type="AlphaFoldDB" id="W1P920"/>
<name>W1P920_AMBTC</name>
<feature type="compositionally biased region" description="Basic and acidic residues" evidence="1">
    <location>
        <begin position="88"/>
        <end position="100"/>
    </location>
</feature>
<evidence type="ECO:0000256" key="1">
    <source>
        <dbReference type="SAM" id="MobiDB-lite"/>
    </source>
</evidence>
<organism evidence="2 3">
    <name type="scientific">Amborella trichopoda</name>
    <dbReference type="NCBI Taxonomy" id="13333"/>
    <lineage>
        <taxon>Eukaryota</taxon>
        <taxon>Viridiplantae</taxon>
        <taxon>Streptophyta</taxon>
        <taxon>Embryophyta</taxon>
        <taxon>Tracheophyta</taxon>
        <taxon>Spermatophyta</taxon>
        <taxon>Magnoliopsida</taxon>
        <taxon>Amborellales</taxon>
        <taxon>Amborellaceae</taxon>
        <taxon>Amborella</taxon>
    </lineage>
</organism>
<gene>
    <name evidence="2" type="ORF">AMTR_s00077p00022100</name>
</gene>
<dbReference type="Proteomes" id="UP000017836">
    <property type="component" value="Unassembled WGS sequence"/>
</dbReference>
<accession>W1P920</accession>
<dbReference type="PANTHER" id="PTHR35740">
    <property type="entry name" value="OS12G0111700 PROTEIN"/>
    <property type="match status" value="1"/>
</dbReference>
<proteinExistence type="predicted"/>
<evidence type="ECO:0000313" key="2">
    <source>
        <dbReference type="EMBL" id="ERN04101.1"/>
    </source>
</evidence>
<reference evidence="3" key="1">
    <citation type="journal article" date="2013" name="Science">
        <title>The Amborella genome and the evolution of flowering plants.</title>
        <authorList>
            <consortium name="Amborella Genome Project"/>
        </authorList>
    </citation>
    <scope>NUCLEOTIDE SEQUENCE [LARGE SCALE GENOMIC DNA]</scope>
</reference>
<dbReference type="EMBL" id="KI394293">
    <property type="protein sequence ID" value="ERN04101.1"/>
    <property type="molecule type" value="Genomic_DNA"/>
</dbReference>